<reference evidence="12" key="1">
    <citation type="submission" date="2021-06" db="EMBL/GenBank/DDBJ databases">
        <authorList>
            <person name="Kallberg Y."/>
            <person name="Tangrot J."/>
            <person name="Rosling A."/>
        </authorList>
    </citation>
    <scope>NUCLEOTIDE SEQUENCE</scope>
    <source>
        <strain evidence="12">MA453B</strain>
    </source>
</reference>
<dbReference type="GO" id="GO:0071555">
    <property type="term" value="P:cell wall organization"/>
    <property type="evidence" value="ECO:0007669"/>
    <property type="project" value="UniProtKB-KW"/>
</dbReference>
<comment type="caution">
    <text evidence="12">The sequence shown here is derived from an EMBL/GenBank/DDBJ whole genome shotgun (WGS) entry which is preliminary data.</text>
</comment>
<sequence length="336" mass="38458">MWGIKPSLFEQFSPKDQVVDEYTFTKFLGYEEAKKQLNDHWSSWVTEHDIKKLASYGLNHIRIPVGYWAFEKKPSEPFVMGAFQYLLKAIRWAKKYGLKVTVDLHGAPGSQNGYDHSGRRGPIEWQTGDNIQRTLNVIKNITMTFSQPEFRNTVVSIGVLNEPADILILYDSSFLSADDSIDFLESSNFTRVALDSHIYNSFTCDFASLSNNNQFSTVCSNKYNIASTSKTLRIFVGEWSLATTDCTKWLNGVGTSSVCNYSNGTCQSENDYFNWTPEYKNYLKQYASAQMDAYEAGIGWTFWNFKTEISAHWNFMLGVEQGWIPLTSEQRSYDCT</sequence>
<evidence type="ECO:0000256" key="9">
    <source>
        <dbReference type="ARBA" id="ARBA00038929"/>
    </source>
</evidence>
<keyword evidence="3" id="KW-0964">Secreted</keyword>
<keyword evidence="7" id="KW-0961">Cell wall biogenesis/degradation</keyword>
<keyword evidence="5 10" id="KW-0378">Hydrolase</keyword>
<dbReference type="GO" id="GO:0009251">
    <property type="term" value="P:glucan catabolic process"/>
    <property type="evidence" value="ECO:0007669"/>
    <property type="project" value="TreeGrafter"/>
</dbReference>
<evidence type="ECO:0000256" key="6">
    <source>
        <dbReference type="ARBA" id="ARBA00023295"/>
    </source>
</evidence>
<evidence type="ECO:0000256" key="2">
    <source>
        <dbReference type="ARBA" id="ARBA00005641"/>
    </source>
</evidence>
<evidence type="ECO:0000256" key="5">
    <source>
        <dbReference type="ARBA" id="ARBA00022801"/>
    </source>
</evidence>
<dbReference type="Pfam" id="PF00150">
    <property type="entry name" value="Cellulase"/>
    <property type="match status" value="1"/>
</dbReference>
<evidence type="ECO:0000313" key="13">
    <source>
        <dbReference type="Proteomes" id="UP000789405"/>
    </source>
</evidence>
<feature type="domain" description="Glycoside hydrolase family 5" evidence="11">
    <location>
        <begin position="36"/>
        <end position="165"/>
    </location>
</feature>
<comment type="similarity">
    <text evidence="2 10">Belongs to the glycosyl hydrolase 5 (cellulase A) family.</text>
</comment>
<dbReference type="AlphaFoldDB" id="A0A9N8W2K9"/>
<evidence type="ECO:0000313" key="12">
    <source>
        <dbReference type="EMBL" id="CAG8472007.1"/>
    </source>
</evidence>
<organism evidence="12 13">
    <name type="scientific">Dentiscutata erythropus</name>
    <dbReference type="NCBI Taxonomy" id="1348616"/>
    <lineage>
        <taxon>Eukaryota</taxon>
        <taxon>Fungi</taxon>
        <taxon>Fungi incertae sedis</taxon>
        <taxon>Mucoromycota</taxon>
        <taxon>Glomeromycotina</taxon>
        <taxon>Glomeromycetes</taxon>
        <taxon>Diversisporales</taxon>
        <taxon>Gigasporaceae</taxon>
        <taxon>Dentiscutata</taxon>
    </lineage>
</organism>
<keyword evidence="6 10" id="KW-0326">Glycosidase</keyword>
<dbReference type="Gene3D" id="3.20.20.80">
    <property type="entry name" value="Glycosidases"/>
    <property type="match status" value="2"/>
</dbReference>
<comment type="catalytic activity">
    <reaction evidence="8">
        <text>Successive hydrolysis of beta-D-glucose units from the non-reducing ends of (1-&gt;3)-beta-D-glucans, releasing alpha-glucose.</text>
        <dbReference type="EC" id="3.2.1.58"/>
    </reaction>
</comment>
<dbReference type="InterPro" id="IPR017853">
    <property type="entry name" value="GH"/>
</dbReference>
<proteinExistence type="inferred from homology"/>
<evidence type="ECO:0000256" key="8">
    <source>
        <dbReference type="ARBA" id="ARBA00036824"/>
    </source>
</evidence>
<dbReference type="GO" id="GO:0004338">
    <property type="term" value="F:glucan exo-1,3-beta-glucosidase activity"/>
    <property type="evidence" value="ECO:0007669"/>
    <property type="project" value="UniProtKB-EC"/>
</dbReference>
<dbReference type="EMBL" id="CAJVPY010000423">
    <property type="protein sequence ID" value="CAG8472007.1"/>
    <property type="molecule type" value="Genomic_DNA"/>
</dbReference>
<dbReference type="EC" id="3.2.1.58" evidence="9"/>
<comment type="subcellular location">
    <subcellularLocation>
        <location evidence="1">Secreted</location>
    </subcellularLocation>
</comment>
<keyword evidence="13" id="KW-1185">Reference proteome</keyword>
<evidence type="ECO:0000256" key="3">
    <source>
        <dbReference type="ARBA" id="ARBA00022525"/>
    </source>
</evidence>
<dbReference type="GO" id="GO:0009986">
    <property type="term" value="C:cell surface"/>
    <property type="evidence" value="ECO:0007669"/>
    <property type="project" value="TreeGrafter"/>
</dbReference>
<protein>
    <recommendedName>
        <fullName evidence="9">glucan 1,3-beta-glucosidase</fullName>
        <ecNumber evidence="9">3.2.1.58</ecNumber>
    </recommendedName>
</protein>
<dbReference type="GO" id="GO:0005576">
    <property type="term" value="C:extracellular region"/>
    <property type="evidence" value="ECO:0007669"/>
    <property type="project" value="UniProtKB-SubCell"/>
</dbReference>
<accession>A0A9N8W2K9</accession>
<dbReference type="InterPro" id="IPR001547">
    <property type="entry name" value="Glyco_hydro_5"/>
</dbReference>
<evidence type="ECO:0000256" key="7">
    <source>
        <dbReference type="ARBA" id="ARBA00023316"/>
    </source>
</evidence>
<dbReference type="OrthoDB" id="62120at2759"/>
<keyword evidence="4" id="KW-0732">Signal</keyword>
<evidence type="ECO:0000256" key="1">
    <source>
        <dbReference type="ARBA" id="ARBA00004613"/>
    </source>
</evidence>
<dbReference type="SUPFAM" id="SSF51445">
    <property type="entry name" value="(Trans)glycosidases"/>
    <property type="match status" value="1"/>
</dbReference>
<dbReference type="InterPro" id="IPR050386">
    <property type="entry name" value="Glycosyl_hydrolase_5"/>
</dbReference>
<evidence type="ECO:0000256" key="4">
    <source>
        <dbReference type="ARBA" id="ARBA00022729"/>
    </source>
</evidence>
<gene>
    <name evidence="12" type="ORF">DERYTH_LOCUS1505</name>
</gene>
<dbReference type="Proteomes" id="UP000789405">
    <property type="component" value="Unassembled WGS sequence"/>
</dbReference>
<dbReference type="PANTHER" id="PTHR31297">
    <property type="entry name" value="GLUCAN ENDO-1,6-BETA-GLUCOSIDASE B"/>
    <property type="match status" value="1"/>
</dbReference>
<name>A0A9N8W2K9_9GLOM</name>
<evidence type="ECO:0000256" key="10">
    <source>
        <dbReference type="RuleBase" id="RU361153"/>
    </source>
</evidence>
<evidence type="ECO:0000259" key="11">
    <source>
        <dbReference type="Pfam" id="PF00150"/>
    </source>
</evidence>
<dbReference type="PANTHER" id="PTHR31297:SF1">
    <property type="entry name" value="GLUCAN 1,3-BETA-GLUCOSIDASE I_II-RELATED"/>
    <property type="match status" value="1"/>
</dbReference>